<dbReference type="NCBIfam" id="TIGR02217">
    <property type="entry name" value="chp_TIGR02217"/>
    <property type="match status" value="1"/>
</dbReference>
<evidence type="ECO:0000313" key="5">
    <source>
        <dbReference type="Proteomes" id="UP001597400"/>
    </source>
</evidence>
<protein>
    <submittedName>
        <fullName evidence="4">DUF2460 domain-containing protein</fullName>
    </submittedName>
</protein>
<dbReference type="Proteomes" id="UP001597400">
    <property type="component" value="Unassembled WGS sequence"/>
</dbReference>
<keyword evidence="5" id="KW-1185">Reference proteome</keyword>
<feature type="domain" description="Non-contractile tail sheath N-terminal" evidence="2">
    <location>
        <begin position="15"/>
        <end position="204"/>
    </location>
</feature>
<dbReference type="Pfam" id="PF23845">
    <property type="entry name" value="TIM-barrel_NCTSP"/>
    <property type="match status" value="1"/>
</dbReference>
<reference evidence="5" key="1">
    <citation type="journal article" date="2019" name="Int. J. Syst. Evol. Microbiol.">
        <title>The Global Catalogue of Microorganisms (GCM) 10K type strain sequencing project: providing services to taxonomists for standard genome sequencing and annotation.</title>
        <authorList>
            <consortium name="The Broad Institute Genomics Platform"/>
            <consortium name="The Broad Institute Genome Sequencing Center for Infectious Disease"/>
            <person name="Wu L."/>
            <person name="Ma J."/>
        </authorList>
    </citation>
    <scope>NUCLEOTIDE SEQUENCE [LARGE SCALE GENOMIC DNA]</scope>
    <source>
        <strain evidence="5">CGMCC 1.12702</strain>
    </source>
</reference>
<dbReference type="RefSeq" id="WP_380931304.1">
    <property type="nucleotide sequence ID" value="NZ_JBHUGS010000005.1"/>
</dbReference>
<gene>
    <name evidence="4" type="ORF">ACFSGX_15875</name>
</gene>
<dbReference type="Pfam" id="PF23844">
    <property type="entry name" value="NCTSP_N"/>
    <property type="match status" value="1"/>
</dbReference>
<dbReference type="EMBL" id="JBHUGS010000005">
    <property type="protein sequence ID" value="MFD1952253.1"/>
    <property type="molecule type" value="Genomic_DNA"/>
</dbReference>
<dbReference type="InterPro" id="IPR011740">
    <property type="entry name" value="DUF2460"/>
</dbReference>
<evidence type="ECO:0000259" key="3">
    <source>
        <dbReference type="Pfam" id="PF23845"/>
    </source>
</evidence>
<evidence type="ECO:0000259" key="1">
    <source>
        <dbReference type="Pfam" id="PF09343"/>
    </source>
</evidence>
<feature type="domain" description="DUF2460" evidence="1">
    <location>
        <begin position="566"/>
        <end position="768"/>
    </location>
</feature>
<dbReference type="Pfam" id="PF09343">
    <property type="entry name" value="DUF2460"/>
    <property type="match status" value="1"/>
</dbReference>
<proteinExistence type="predicted"/>
<organism evidence="4 5">
    <name type="scientific">Sphingomonas arantia</name>
    <dbReference type="NCBI Taxonomy" id="1460676"/>
    <lineage>
        <taxon>Bacteria</taxon>
        <taxon>Pseudomonadati</taxon>
        <taxon>Pseudomonadota</taxon>
        <taxon>Alphaproteobacteria</taxon>
        <taxon>Sphingomonadales</taxon>
        <taxon>Sphingomonadaceae</taxon>
        <taxon>Sphingomonas</taxon>
    </lineage>
</organism>
<comment type="caution">
    <text evidence="4">The sequence shown here is derived from an EMBL/GenBank/DDBJ whole genome shotgun (WGS) entry which is preliminary data.</text>
</comment>
<feature type="domain" description="Non-contractile tail sheath TIM barrel" evidence="3">
    <location>
        <begin position="209"/>
        <end position="552"/>
    </location>
</feature>
<dbReference type="InterPro" id="IPR057122">
    <property type="entry name" value="TIM-barrel_NCTSP"/>
</dbReference>
<dbReference type="InterPro" id="IPR057102">
    <property type="entry name" value="NCTSP_N"/>
</dbReference>
<evidence type="ECO:0000313" key="4">
    <source>
        <dbReference type="EMBL" id="MFD1952253.1"/>
    </source>
</evidence>
<sequence length="770" mass="84139">MGWRLASERTETGYLKRFDVRFWTVDFPRPVMASVVTTGPHALRVDAVFYNRDDLAGLIWASEDRWDHPLASYETDRDYRECTLRFRWRSGGIRALDAINGPTLTIEGRDAAGQARAWYVRLWNYAVGDPQDAVVSIDFAKLDGGYLLPGEADPVWAGDIDRMFVSLVAPDYDPAGGRLATPAEGWVEISDMRCDGAGSVLALGDAMVPAHAMRIATGYDDAYNLTPERVLRNAVLLGYREVINHYVGMSHYFRLEQAGNNLLVSLRGGVLNVACESWHRDFAMRCKSLGYRLILSLSYELFDAHAWGDWKQRTEGGAPALTGWVPPSTLLSPAHEGAMKYLHQVARAFVRIAVAAELEPWFQVGEPWWWVAPGGQPCLYDAAARAAFGAGLVSIADVVMPMDAAQRAMLEQAGALLAASTLALRDAVRAEAPGCRVALLVYLPTVLDRAAPELRRANVPVGWARPAFDVLQLEDYDWVTTGNSGATARGVDAMTARLGYPIDEQQYFSGFVLNREASAEWRAIDTAAEAGRARGIADVFIWALPQVARDGFVHWDTEGEAMTPFDDVDFPIALGRQASVSPSFSTAVVTSASGHEQRNADWAEARMRYDAGPGVRSDADAHTLIAFFRARRGAAKGFRLRDPYDDSSAGMTDAPAYRDQRIGVGDGKTTRFALIKSYGDGEDSQMRRITRPVAGSVRVGVDGAALIGGWTLDTGGTVVFDAAPGVGAVVTAGFRFDVPVRFAEDRIDVSRATYLAGEMASVPMIEIRET</sequence>
<accession>A0ABW4U3S3</accession>
<name>A0ABW4U3S3_9SPHN</name>
<evidence type="ECO:0000259" key="2">
    <source>
        <dbReference type="Pfam" id="PF23844"/>
    </source>
</evidence>